<evidence type="ECO:0000256" key="2">
    <source>
        <dbReference type="SAM" id="SignalP"/>
    </source>
</evidence>
<keyword evidence="2" id="KW-0732">Signal</keyword>
<dbReference type="Proteomes" id="UP001576784">
    <property type="component" value="Unassembled WGS sequence"/>
</dbReference>
<sequence>MALRKSCLLGLATTLLVALTEQSTIAFTITPPQPGANGNYNPLAPYNLSNGTGETFLDTYLLWYPDTWRDISGGVTEIARGGTRGLLNLLQPFVDRGWTFNVAPNNLKGSFEILHNYACQPTTNCGIEDFPGDFDQGSVGSHFRLNYRPGTNDPYGNNVHWIQRVISSYTEDSEQKPSDSLDIDPGQDNPYYDFDSTATTDYFIDTPYTVNPRINHYFVAELYLVEQTATRRVGSKNVGDVTIYNGIRWGWKNRFTPSGCITVDMGGISVNIGINCSPPSQPTKTFSGTLKSGSQTDQYKLDGLTPGNYFYAWTNNSIPSNRCNPNTYLYATSGTGYNYDNDSSSVGDGFASALSGIVPNNGIIDLFVSANSGVRGEDRGSYELNVKVYDSEPAPPSIIIGSSGGGGVSRPRPGNTQQNPILPTSNSGSWQIFNNVPSCRWYDPHTTYGFEFQALEDTLFTEILDFPVGLDNRFKVSVGNAYLGEFSPGDRVDFVSLFGQGVSQFKITDIDALIGNTEETAFPIQLAFNKSVGSFQMRPFHADETQTPKRVPEPMSVLGLLALSIWGGFQAIKISSDSLE</sequence>
<feature type="compositionally biased region" description="Polar residues" evidence="1">
    <location>
        <begin position="415"/>
        <end position="424"/>
    </location>
</feature>
<dbReference type="EMBL" id="JBHFNR010000253">
    <property type="protein sequence ID" value="MFB2897470.1"/>
    <property type="molecule type" value="Genomic_DNA"/>
</dbReference>
<reference evidence="3 4" key="1">
    <citation type="submission" date="2024-09" db="EMBL/GenBank/DDBJ databases">
        <title>Floridaenema gen nov. (Aerosakkonemataceae, Aerosakkonematales ord. nov., Cyanobacteria) from benthic tropical and subtropical fresh waters, with the description of four new species.</title>
        <authorList>
            <person name="Moretto J.A."/>
            <person name="Berthold D.E."/>
            <person name="Lefler F.W."/>
            <person name="Huang I.-S."/>
            <person name="Laughinghouse H. IV."/>
        </authorList>
    </citation>
    <scope>NUCLEOTIDE SEQUENCE [LARGE SCALE GENOMIC DNA]</scope>
    <source>
        <strain evidence="3 4">BLCC-F50</strain>
    </source>
</reference>
<gene>
    <name evidence="3" type="ORF">ACE1CI_31520</name>
</gene>
<feature type="region of interest" description="Disordered" evidence="1">
    <location>
        <begin position="403"/>
        <end position="424"/>
    </location>
</feature>
<accession>A0ABV4Y163</accession>
<protein>
    <recommendedName>
        <fullName evidence="5">PEP-CTERM sorting domain-containing protein</fullName>
    </recommendedName>
</protein>
<comment type="caution">
    <text evidence="3">The sequence shown here is derived from an EMBL/GenBank/DDBJ whole genome shotgun (WGS) entry which is preliminary data.</text>
</comment>
<evidence type="ECO:0000256" key="1">
    <source>
        <dbReference type="SAM" id="MobiDB-lite"/>
    </source>
</evidence>
<dbReference type="RefSeq" id="WP_413267083.1">
    <property type="nucleotide sequence ID" value="NZ_JBHFNR010000253.1"/>
</dbReference>
<feature type="chain" id="PRO_5047380202" description="PEP-CTERM sorting domain-containing protein" evidence="2">
    <location>
        <begin position="27"/>
        <end position="580"/>
    </location>
</feature>
<keyword evidence="4" id="KW-1185">Reference proteome</keyword>
<name>A0ABV4Y163_9CYAN</name>
<evidence type="ECO:0000313" key="3">
    <source>
        <dbReference type="EMBL" id="MFB2897470.1"/>
    </source>
</evidence>
<organism evidence="3 4">
    <name type="scientific">Floridaenema flaviceps BLCC-F50</name>
    <dbReference type="NCBI Taxonomy" id="3153642"/>
    <lineage>
        <taxon>Bacteria</taxon>
        <taxon>Bacillati</taxon>
        <taxon>Cyanobacteriota</taxon>
        <taxon>Cyanophyceae</taxon>
        <taxon>Oscillatoriophycideae</taxon>
        <taxon>Aerosakkonematales</taxon>
        <taxon>Aerosakkonemataceae</taxon>
        <taxon>Floridanema</taxon>
        <taxon>Floridanema flaviceps</taxon>
    </lineage>
</organism>
<evidence type="ECO:0000313" key="4">
    <source>
        <dbReference type="Proteomes" id="UP001576784"/>
    </source>
</evidence>
<feature type="signal peptide" evidence="2">
    <location>
        <begin position="1"/>
        <end position="26"/>
    </location>
</feature>
<proteinExistence type="predicted"/>
<evidence type="ECO:0008006" key="5">
    <source>
        <dbReference type="Google" id="ProtNLM"/>
    </source>
</evidence>